<sequence length="218" mass="24472">MDKFKHDLQHKFDQREIQPTDEAWGKITGELATSKTSKTKSLWLWSGIAAGFIGLLVLLSPLYLSTTSTPPVVNSAEKESTTETLRPSIESLSQLQPRGIQDIRIDFSQPILPIKIPKVELDLQPSSIATKATSLLAEVEQELEAERFSQKNLDETERLLAQARAKLSNKTDRQLMTTITAESLLAEVDLQDNASLRDKIWKLIEVNFKELKTSLGTR</sequence>
<name>N1WS96_9FLAO</name>
<evidence type="ECO:0000313" key="3">
    <source>
        <dbReference type="EMBL" id="EMY79974.1"/>
    </source>
</evidence>
<dbReference type="EMBL" id="APLF01000023">
    <property type="protein sequence ID" value="EMY79974.1"/>
    <property type="molecule type" value="Genomic_DNA"/>
</dbReference>
<protein>
    <submittedName>
        <fullName evidence="3">Uncharacterized protein</fullName>
    </submittedName>
</protein>
<dbReference type="STRING" id="1189619.pgond44_14318"/>
<organism evidence="3 4">
    <name type="scientific">Psychroflexus gondwanensis ACAM 44</name>
    <dbReference type="NCBI Taxonomy" id="1189619"/>
    <lineage>
        <taxon>Bacteria</taxon>
        <taxon>Pseudomonadati</taxon>
        <taxon>Bacteroidota</taxon>
        <taxon>Flavobacteriia</taxon>
        <taxon>Flavobacteriales</taxon>
        <taxon>Flavobacteriaceae</taxon>
        <taxon>Psychroflexus</taxon>
    </lineage>
</organism>
<dbReference type="eggNOG" id="ENOG5030QR4">
    <property type="taxonomic scope" value="Bacteria"/>
</dbReference>
<comment type="caution">
    <text evidence="3">The sequence shown here is derived from an EMBL/GenBank/DDBJ whole genome shotgun (WGS) entry which is preliminary data.</text>
</comment>
<gene>
    <name evidence="3" type="ORF">pgond44_14318</name>
</gene>
<proteinExistence type="predicted"/>
<dbReference type="AlphaFoldDB" id="N1WS96"/>
<feature type="coiled-coil region" evidence="1">
    <location>
        <begin position="146"/>
        <end position="173"/>
    </location>
</feature>
<dbReference type="Proteomes" id="UP000012317">
    <property type="component" value="Unassembled WGS sequence"/>
</dbReference>
<evidence type="ECO:0000313" key="4">
    <source>
        <dbReference type="Proteomes" id="UP000012317"/>
    </source>
</evidence>
<keyword evidence="1" id="KW-0175">Coiled coil</keyword>
<accession>N1WS96</accession>
<keyword evidence="2" id="KW-0812">Transmembrane</keyword>
<reference evidence="3 4" key="1">
    <citation type="journal article" date="2014" name="Genome Biol. Evol.">
        <title>Extensive gene acquisition in the extremely psychrophilic bacterial species Psychroflexus torquis and the link to sea-ice ecosystem specialism.</title>
        <authorList>
            <person name="Feng S."/>
            <person name="Powell S.M."/>
            <person name="Wilson R."/>
            <person name="Bowman J.P."/>
        </authorList>
    </citation>
    <scope>NUCLEOTIDE SEQUENCE [LARGE SCALE GENOMIC DNA]</scope>
    <source>
        <strain evidence="3 4">ACAM 44</strain>
    </source>
</reference>
<keyword evidence="2" id="KW-0472">Membrane</keyword>
<dbReference type="RefSeq" id="WP_003444673.1">
    <property type="nucleotide sequence ID" value="NZ_APLF01000023.1"/>
</dbReference>
<evidence type="ECO:0000256" key="1">
    <source>
        <dbReference type="SAM" id="Coils"/>
    </source>
</evidence>
<keyword evidence="2" id="KW-1133">Transmembrane helix</keyword>
<evidence type="ECO:0000256" key="2">
    <source>
        <dbReference type="SAM" id="Phobius"/>
    </source>
</evidence>
<keyword evidence="4" id="KW-1185">Reference proteome</keyword>
<feature type="transmembrane region" description="Helical" evidence="2">
    <location>
        <begin position="42"/>
        <end position="64"/>
    </location>
</feature>